<evidence type="ECO:0000313" key="2">
    <source>
        <dbReference type="Proteomes" id="UP000011729"/>
    </source>
</evidence>
<accession>M1N4N4</accession>
<protein>
    <submittedName>
        <fullName evidence="1">Uncharacterized protein</fullName>
    </submittedName>
</protein>
<dbReference type="STRING" id="1094489.BAnh1_09870"/>
<organism evidence="1 2">
    <name type="scientific">Bartonella australis (strain Aust/NH1)</name>
    <dbReference type="NCBI Taxonomy" id="1094489"/>
    <lineage>
        <taxon>Bacteria</taxon>
        <taxon>Pseudomonadati</taxon>
        <taxon>Pseudomonadota</taxon>
        <taxon>Alphaproteobacteria</taxon>
        <taxon>Hyphomicrobiales</taxon>
        <taxon>Bartonellaceae</taxon>
        <taxon>Bartonella</taxon>
    </lineage>
</organism>
<dbReference type="EMBL" id="CP003123">
    <property type="protein sequence ID" value="AGF74859.1"/>
    <property type="molecule type" value="Genomic_DNA"/>
</dbReference>
<proteinExistence type="predicted"/>
<reference evidence="1 2" key="1">
    <citation type="journal article" date="2013" name="PLoS Genet.">
        <title>A gene transfer agent and a dynamic repertoire of secretion systems hold the keys to the explosive radiation of the emerging pathogen Bartonella.</title>
        <authorList>
            <person name="Guy L."/>
            <person name="Nystedt B."/>
            <person name="Toft C."/>
            <person name="Zaremba-Niedzwiedzka K."/>
            <person name="Berglund E.C."/>
            <person name="Granberg F."/>
            <person name="Naslund K."/>
            <person name="Eriksson A.S."/>
            <person name="Andersson S.G."/>
        </authorList>
    </citation>
    <scope>NUCLEOTIDE SEQUENCE [LARGE SCALE GENOMIC DNA]</scope>
    <source>
        <strain evidence="1 2">Aust/NH1</strain>
    </source>
</reference>
<dbReference type="AlphaFoldDB" id="M1N4N4"/>
<evidence type="ECO:0000313" key="1">
    <source>
        <dbReference type="EMBL" id="AGF74859.1"/>
    </source>
</evidence>
<keyword evidence="2" id="KW-1185">Reference proteome</keyword>
<sequence length="111" mass="12554">MLNDGNKFPDRECTSFSPHTKVSKIEDIIKLASYTILQWIPLLTPKELLASANGHCICLPYSQLYVRFLYKCSLGIKIDIADLIFELSKIERRTCLDLTASLASWGALCQE</sequence>
<dbReference type="eggNOG" id="COG2850">
    <property type="taxonomic scope" value="Bacteria"/>
</dbReference>
<dbReference type="Proteomes" id="UP000011729">
    <property type="component" value="Chromosome"/>
</dbReference>
<dbReference type="HOGENOM" id="CLU_2153370_0_0_5"/>
<name>M1N4N4_BARAA</name>
<dbReference type="KEGG" id="baus:BAnh1_09870"/>
<gene>
    <name evidence="1" type="ordered locus">BAnh1_09870</name>
</gene>